<dbReference type="EMBL" id="QTSX02004971">
    <property type="protein sequence ID" value="KAJ9063495.1"/>
    <property type="molecule type" value="Genomic_DNA"/>
</dbReference>
<organism evidence="1 2">
    <name type="scientific">Entomophthora muscae</name>
    <dbReference type="NCBI Taxonomy" id="34485"/>
    <lineage>
        <taxon>Eukaryota</taxon>
        <taxon>Fungi</taxon>
        <taxon>Fungi incertae sedis</taxon>
        <taxon>Zoopagomycota</taxon>
        <taxon>Entomophthoromycotina</taxon>
        <taxon>Entomophthoromycetes</taxon>
        <taxon>Entomophthorales</taxon>
        <taxon>Entomophthoraceae</taxon>
        <taxon>Entomophthora</taxon>
    </lineage>
</organism>
<comment type="caution">
    <text evidence="1">The sequence shown here is derived from an EMBL/GenBank/DDBJ whole genome shotgun (WGS) entry which is preliminary data.</text>
</comment>
<evidence type="ECO:0000313" key="1">
    <source>
        <dbReference type="EMBL" id="KAJ9063495.1"/>
    </source>
</evidence>
<gene>
    <name evidence="1" type="ORF">DSO57_1000078</name>
</gene>
<reference evidence="1" key="1">
    <citation type="submission" date="2022-04" db="EMBL/GenBank/DDBJ databases">
        <title>Genome of the entomopathogenic fungus Entomophthora muscae.</title>
        <authorList>
            <person name="Elya C."/>
            <person name="Lovett B.R."/>
            <person name="Lee E."/>
            <person name="Macias A.M."/>
            <person name="Hajek A.E."/>
            <person name="De Bivort B.L."/>
            <person name="Kasson M.T."/>
            <person name="De Fine Licht H.H."/>
            <person name="Stajich J.E."/>
        </authorList>
    </citation>
    <scope>NUCLEOTIDE SEQUENCE</scope>
    <source>
        <strain evidence="1">Berkeley</strain>
    </source>
</reference>
<keyword evidence="2" id="KW-1185">Reference proteome</keyword>
<sequence>MRSEIKNSRSTKFKTKWSGPYRIYQVGKNYNYYLEDCEGVQFAQPVNGSRLKLYHA</sequence>
<name>A0ACC2SMD9_9FUNG</name>
<proteinExistence type="predicted"/>
<accession>A0ACC2SMD9</accession>
<evidence type="ECO:0000313" key="2">
    <source>
        <dbReference type="Proteomes" id="UP001165960"/>
    </source>
</evidence>
<protein>
    <submittedName>
        <fullName evidence="1">Uncharacterized protein</fullName>
    </submittedName>
</protein>
<dbReference type="Proteomes" id="UP001165960">
    <property type="component" value="Unassembled WGS sequence"/>
</dbReference>